<evidence type="ECO:0000256" key="1">
    <source>
        <dbReference type="SAM" id="MobiDB-lite"/>
    </source>
</evidence>
<evidence type="ECO:0000313" key="2">
    <source>
        <dbReference type="EMBL" id="AVV36157.1"/>
    </source>
</evidence>
<sequence>MKWVCLITQSSALTAKQVCPISPSPGRRRRRQSGSGQRADPGSILKYVTRGEHCPESEWQVSQADM</sequence>
<organism evidence="2 4">
    <name type="scientific">Pantoea vagans</name>
    <dbReference type="NCBI Taxonomy" id="470934"/>
    <lineage>
        <taxon>Bacteria</taxon>
        <taxon>Pseudomonadati</taxon>
        <taxon>Pseudomonadota</taxon>
        <taxon>Gammaproteobacteria</taxon>
        <taxon>Enterobacterales</taxon>
        <taxon>Erwiniaceae</taxon>
        <taxon>Pantoea</taxon>
    </lineage>
</organism>
<dbReference type="AlphaFoldDB" id="A0AAN1TUA6"/>
<evidence type="ECO:0000313" key="5">
    <source>
        <dbReference type="Proteomes" id="UP000426772"/>
    </source>
</evidence>
<proteinExistence type="predicted"/>
<dbReference type="EMBL" id="RCNL01000007">
    <property type="protein sequence ID" value="TXL76966.1"/>
    <property type="molecule type" value="Genomic_DNA"/>
</dbReference>
<dbReference type="Proteomes" id="UP000241538">
    <property type="component" value="Chromosome"/>
</dbReference>
<protein>
    <submittedName>
        <fullName evidence="2">Uncharacterized protein</fullName>
    </submittedName>
</protein>
<feature type="region of interest" description="Disordered" evidence="1">
    <location>
        <begin position="18"/>
        <end position="43"/>
    </location>
</feature>
<name>A0AAN1TUA6_9GAMM</name>
<reference evidence="2 4" key="1">
    <citation type="journal article" date="2018" name="Int J Genomics">
        <title>Comparative Genomics Analysis of Plasmid pPV989-94 from a Clinical Isolate of Pantoea vagans PV989.</title>
        <authorList>
            <person name="Xu L."/>
            <person name="Yin M."/>
            <person name="Zhu T."/>
            <person name="Lu J."/>
            <person name="Bao Q."/>
        </authorList>
    </citation>
    <scope>NUCLEOTIDE SEQUENCE [LARGE SCALE GENOMIC DNA]</scope>
    <source>
        <strain evidence="2 4">PV989</strain>
    </source>
</reference>
<dbReference type="Proteomes" id="UP000426772">
    <property type="component" value="Unassembled WGS sequence"/>
</dbReference>
<gene>
    <name evidence="2" type="ORF">C9381_02565</name>
    <name evidence="3" type="ORF">D9O29_16980</name>
</gene>
<evidence type="ECO:0000313" key="4">
    <source>
        <dbReference type="Proteomes" id="UP000241538"/>
    </source>
</evidence>
<reference evidence="3 5" key="2">
    <citation type="submission" date="2018-10" db="EMBL/GenBank/DDBJ databases">
        <title>Draft genome sequence of Pantoea vagans isolated from corpses of the sugarcane aphid Melanaphis sacchari Zehntner.</title>
        <authorList>
            <person name="Toledo E."/>
            <person name="Pena G."/>
            <person name="Lozano L."/>
        </authorList>
    </citation>
    <scope>NUCLEOTIDE SEQUENCE [LARGE SCALE GENOMIC DNA]</scope>
    <source>
        <strain evidence="3 5">ET-90</strain>
    </source>
</reference>
<accession>A0AAN1TUA6</accession>
<dbReference type="EMBL" id="CP028349">
    <property type="protein sequence ID" value="AVV36157.1"/>
    <property type="molecule type" value="Genomic_DNA"/>
</dbReference>
<keyword evidence="5" id="KW-1185">Reference proteome</keyword>
<evidence type="ECO:0000313" key="3">
    <source>
        <dbReference type="EMBL" id="TXL76966.1"/>
    </source>
</evidence>